<dbReference type="GO" id="GO:0009346">
    <property type="term" value="C:ATP-independent citrate lyase complex"/>
    <property type="evidence" value="ECO:0007669"/>
    <property type="project" value="UniProtKB-UniRule"/>
</dbReference>
<dbReference type="InterPro" id="IPR006472">
    <property type="entry name" value="Citrate_lyase_asu"/>
</dbReference>
<comment type="catalytic activity">
    <reaction evidence="1">
        <text>citrate = oxaloacetate + acetate</text>
        <dbReference type="Rhea" id="RHEA:10760"/>
        <dbReference type="ChEBI" id="CHEBI:16452"/>
        <dbReference type="ChEBI" id="CHEBI:16947"/>
        <dbReference type="ChEBI" id="CHEBI:30089"/>
        <dbReference type="EC" id="4.1.3.6"/>
    </reaction>
</comment>
<protein>
    <recommendedName>
        <fullName evidence="1">Citrate lyase alpha chain</fullName>
        <shortName evidence="1">Citrase alpha chain</shortName>
        <ecNumber evidence="1">2.8.3.10</ecNumber>
        <ecNumber evidence="1">4.1.3.6</ecNumber>
    </recommendedName>
    <alternativeName>
        <fullName evidence="1">Citrate (pro-3S)-lyase alpha chain</fullName>
    </alternativeName>
    <alternativeName>
        <fullName evidence="1">Citrate CoA-transferase subunit</fullName>
    </alternativeName>
</protein>
<dbReference type="Pfam" id="PF04223">
    <property type="entry name" value="CitF"/>
    <property type="match status" value="1"/>
</dbReference>
<dbReference type="SUPFAM" id="SSF100950">
    <property type="entry name" value="NagB/RpiA/CoA transferase-like"/>
    <property type="match status" value="2"/>
</dbReference>
<keyword evidence="1" id="KW-0963">Cytoplasm</keyword>
<dbReference type="AlphaFoldDB" id="A0A328C409"/>
<comment type="catalytic activity">
    <reaction evidence="1">
        <text>citrate + acetyl-CoA = (3S)-citryl-CoA + acetate</text>
        <dbReference type="Rhea" id="RHEA:19405"/>
        <dbReference type="ChEBI" id="CHEBI:16947"/>
        <dbReference type="ChEBI" id="CHEBI:30089"/>
        <dbReference type="ChEBI" id="CHEBI:57288"/>
        <dbReference type="ChEBI" id="CHEBI:57321"/>
        <dbReference type="EC" id="2.8.3.10"/>
    </reaction>
</comment>
<dbReference type="OrthoDB" id="9767643at2"/>
<dbReference type="PANTHER" id="PTHR40596">
    <property type="entry name" value="CITRATE LYASE ALPHA CHAIN"/>
    <property type="match status" value="1"/>
</dbReference>
<dbReference type="PANTHER" id="PTHR40596:SF1">
    <property type="entry name" value="CITRATE LYASE ALPHA CHAIN"/>
    <property type="match status" value="1"/>
</dbReference>
<evidence type="ECO:0000313" key="2">
    <source>
        <dbReference type="EMBL" id="RAL19770.1"/>
    </source>
</evidence>
<accession>A0A328C409</accession>
<dbReference type="Proteomes" id="UP000248689">
    <property type="component" value="Unassembled WGS sequence"/>
</dbReference>
<keyword evidence="1 2" id="KW-0456">Lyase</keyword>
<sequence>MTTREQRVAQFAENRSNLSAYQAVPKAESLVRTAKDRKLCASLEEAIKRSGLKDGMTVSFHHAFRGGDFVVNMVMNKIAEMGFKNLTLASSSLIDSHFPIIEHIKNGVVRKIYSSGLRGKLADEISKGILEEPVNIHSHGGRVHLVKSGELKIDVAFLGVPACDEFGNANGYSGKSKCGSLGYARVDAEFADKVVLLTEELVTYPHHPASIAQDQVDLIVQVEQVGDPKKIGGGATRMTTNPRELLIARKAAEVIFASGYFKDGFSLQTGSGGAALAVTRFLEDKMRKQNITASFALGGITSSMVALHEAGLIKKLIDVQSFDKDAAESLARNPNHIEVSANQYANFSSKGASVERLDVVILSALEIDKHFNVNVLTGSDGIIRGASGGHCDTAASAQVAIIVAPLVRGRIPTVVDEVITCVTPGENIDILVTDHGIAVNPKRPDLIEALHNAGIETFTIEQLMEKAYAITGKPKAIEFTDKPVAVVRYRDGSVIDTVYQIKE</sequence>
<keyword evidence="1" id="KW-0808">Transferase</keyword>
<dbReference type="EC" id="4.1.3.6" evidence="1"/>
<dbReference type="InterPro" id="IPR037171">
    <property type="entry name" value="NagB/RpiA_transferase-like"/>
</dbReference>
<comment type="subcellular location">
    <subcellularLocation>
        <location evidence="1">Cytoplasm</location>
    </subcellularLocation>
</comment>
<name>A0A328C409_9PAST</name>
<keyword evidence="3" id="KW-1185">Reference proteome</keyword>
<dbReference type="Gene3D" id="3.40.1080.10">
    <property type="entry name" value="Glutaconate Coenzyme A-transferase"/>
    <property type="match status" value="2"/>
</dbReference>
<dbReference type="NCBIfam" id="TIGR01584">
    <property type="entry name" value="citF"/>
    <property type="match status" value="1"/>
</dbReference>
<dbReference type="PIRSF" id="PIRSF009451">
    <property type="entry name" value="Citrt_lyas_alpha"/>
    <property type="match status" value="1"/>
</dbReference>
<dbReference type="GO" id="GO:0008815">
    <property type="term" value="F:citrate (pro-3S)-lyase activity"/>
    <property type="evidence" value="ECO:0007669"/>
    <property type="project" value="UniProtKB-UniRule"/>
</dbReference>
<dbReference type="GO" id="GO:0006084">
    <property type="term" value="P:acetyl-CoA metabolic process"/>
    <property type="evidence" value="ECO:0007669"/>
    <property type="project" value="UniProtKB-UniRule"/>
</dbReference>
<dbReference type="EMBL" id="PTPX01000002">
    <property type="protein sequence ID" value="RAL19770.1"/>
    <property type="molecule type" value="Genomic_DNA"/>
</dbReference>
<gene>
    <name evidence="2" type="primary">citF</name>
    <name evidence="2" type="ORF">C5N92_01900</name>
</gene>
<evidence type="ECO:0000256" key="1">
    <source>
        <dbReference type="PIRNR" id="PIRNR009451"/>
    </source>
</evidence>
<reference evidence="3" key="1">
    <citation type="submission" date="2018-02" db="EMBL/GenBank/DDBJ databases">
        <title>Glaesserella australis sp. nov., isolated from the lungs of pigs.</title>
        <authorList>
            <person name="Turni C."/>
            <person name="Christensen H."/>
        </authorList>
    </citation>
    <scope>NUCLEOTIDE SEQUENCE [LARGE SCALE GENOMIC DNA]</scope>
    <source>
        <strain evidence="3">HS4635</strain>
    </source>
</reference>
<comment type="caution">
    <text evidence="2">The sequence shown here is derived from an EMBL/GenBank/DDBJ whole genome shotgun (WGS) entry which is preliminary data.</text>
</comment>
<evidence type="ECO:0000313" key="3">
    <source>
        <dbReference type="Proteomes" id="UP000248689"/>
    </source>
</evidence>
<dbReference type="RefSeq" id="WP_111749185.1">
    <property type="nucleotide sequence ID" value="NZ_PTPX01000002.1"/>
</dbReference>
<organism evidence="2 3">
    <name type="scientific">Glaesserella australis</name>
    <dbReference type="NCBI Taxonomy" id="2094024"/>
    <lineage>
        <taxon>Bacteria</taxon>
        <taxon>Pseudomonadati</taxon>
        <taxon>Pseudomonadota</taxon>
        <taxon>Gammaproteobacteria</taxon>
        <taxon>Pasteurellales</taxon>
        <taxon>Pasteurellaceae</taxon>
        <taxon>Glaesserella</taxon>
    </lineage>
</organism>
<proteinExistence type="predicted"/>
<dbReference type="GO" id="GO:0005737">
    <property type="term" value="C:cytoplasm"/>
    <property type="evidence" value="ECO:0007669"/>
    <property type="project" value="UniProtKB-SubCell"/>
</dbReference>
<dbReference type="EC" id="2.8.3.10" evidence="1"/>
<dbReference type="GO" id="GO:0008814">
    <property type="term" value="F:citrate CoA-transferase activity"/>
    <property type="evidence" value="ECO:0007669"/>
    <property type="project" value="UniProtKB-UniRule"/>
</dbReference>